<dbReference type="InterPro" id="IPR011009">
    <property type="entry name" value="Kinase-like_dom_sf"/>
</dbReference>
<dbReference type="PROSITE" id="PS50011">
    <property type="entry name" value="PROTEIN_KINASE_DOM"/>
    <property type="match status" value="1"/>
</dbReference>
<dbReference type="InterPro" id="IPR000719">
    <property type="entry name" value="Prot_kinase_dom"/>
</dbReference>
<dbReference type="Proteomes" id="UP000294933">
    <property type="component" value="Unassembled WGS sequence"/>
</dbReference>
<evidence type="ECO:0000313" key="3">
    <source>
        <dbReference type="Proteomes" id="UP000294933"/>
    </source>
</evidence>
<gene>
    <name evidence="2" type="ORF">BD410DRAFT_827379</name>
</gene>
<dbReference type="GO" id="GO:0004674">
    <property type="term" value="F:protein serine/threonine kinase activity"/>
    <property type="evidence" value="ECO:0007669"/>
    <property type="project" value="TreeGrafter"/>
</dbReference>
<proteinExistence type="predicted"/>
<feature type="domain" description="Protein kinase" evidence="1">
    <location>
        <begin position="1"/>
        <end position="242"/>
    </location>
</feature>
<dbReference type="OrthoDB" id="4062651at2759"/>
<protein>
    <submittedName>
        <fullName evidence="2">Kinase-like protein</fullName>
    </submittedName>
</protein>
<dbReference type="AlphaFoldDB" id="A0A4Y7QAM2"/>
<dbReference type="InterPro" id="IPR051681">
    <property type="entry name" value="Ser/Thr_Kinases-Pseudokinases"/>
</dbReference>
<dbReference type="PANTHER" id="PTHR44329">
    <property type="entry name" value="SERINE/THREONINE-PROTEIN KINASE TNNI3K-RELATED"/>
    <property type="match status" value="1"/>
</dbReference>
<keyword evidence="2" id="KW-0418">Kinase</keyword>
<dbReference type="GO" id="GO:0005524">
    <property type="term" value="F:ATP binding"/>
    <property type="evidence" value="ECO:0007669"/>
    <property type="project" value="InterPro"/>
</dbReference>
<keyword evidence="3" id="KW-1185">Reference proteome</keyword>
<organism evidence="2 3">
    <name type="scientific">Rickenella mellea</name>
    <dbReference type="NCBI Taxonomy" id="50990"/>
    <lineage>
        <taxon>Eukaryota</taxon>
        <taxon>Fungi</taxon>
        <taxon>Dikarya</taxon>
        <taxon>Basidiomycota</taxon>
        <taxon>Agaricomycotina</taxon>
        <taxon>Agaricomycetes</taxon>
        <taxon>Hymenochaetales</taxon>
        <taxon>Rickenellaceae</taxon>
        <taxon>Rickenella</taxon>
    </lineage>
</organism>
<dbReference type="PANTHER" id="PTHR44329:SF214">
    <property type="entry name" value="PROTEIN KINASE DOMAIN-CONTAINING PROTEIN"/>
    <property type="match status" value="1"/>
</dbReference>
<dbReference type="Pfam" id="PF07714">
    <property type="entry name" value="PK_Tyr_Ser-Thr"/>
    <property type="match status" value="2"/>
</dbReference>
<evidence type="ECO:0000259" key="1">
    <source>
        <dbReference type="PROSITE" id="PS50011"/>
    </source>
</evidence>
<reference evidence="2 3" key="1">
    <citation type="submission" date="2018-06" db="EMBL/GenBank/DDBJ databases">
        <title>A transcriptomic atlas of mushroom development highlights an independent origin of complex multicellularity.</title>
        <authorList>
            <consortium name="DOE Joint Genome Institute"/>
            <person name="Krizsan K."/>
            <person name="Almasi E."/>
            <person name="Merenyi Z."/>
            <person name="Sahu N."/>
            <person name="Viragh M."/>
            <person name="Koszo T."/>
            <person name="Mondo S."/>
            <person name="Kiss B."/>
            <person name="Balint B."/>
            <person name="Kues U."/>
            <person name="Barry K."/>
            <person name="Hegedus J.C."/>
            <person name="Henrissat B."/>
            <person name="Johnson J."/>
            <person name="Lipzen A."/>
            <person name="Ohm R."/>
            <person name="Nagy I."/>
            <person name="Pangilinan J."/>
            <person name="Yan J."/>
            <person name="Xiong Y."/>
            <person name="Grigoriev I.V."/>
            <person name="Hibbett D.S."/>
            <person name="Nagy L.G."/>
        </authorList>
    </citation>
    <scope>NUCLEOTIDE SEQUENCE [LARGE SCALE GENOMIC DNA]</scope>
    <source>
        <strain evidence="2 3">SZMC22713</strain>
    </source>
</reference>
<dbReference type="VEuPathDB" id="FungiDB:BD410DRAFT_827379"/>
<evidence type="ECO:0000313" key="2">
    <source>
        <dbReference type="EMBL" id="TDL23909.1"/>
    </source>
</evidence>
<dbReference type="Gene3D" id="1.10.510.10">
    <property type="entry name" value="Transferase(Phosphotransferase) domain 1"/>
    <property type="match status" value="2"/>
</dbReference>
<dbReference type="EMBL" id="ML170168">
    <property type="protein sequence ID" value="TDL23909.1"/>
    <property type="molecule type" value="Genomic_DNA"/>
</dbReference>
<dbReference type="STRING" id="50990.A0A4Y7QAM2"/>
<keyword evidence="2" id="KW-0808">Transferase</keyword>
<dbReference type="SUPFAM" id="SSF56112">
    <property type="entry name" value="Protein kinase-like (PK-like)"/>
    <property type="match status" value="1"/>
</dbReference>
<sequence length="252" mass="28759">MKSSKHTARKLLLHEARIWCKLRHSHILELDGFAHLGSMENVVLVSKLCPFGDLRDYINEKYPSKRQKTRLLWQAADAVKYLHNIGIIHGDLRGEKYNGSSLHNGSKLSQKRWMAYELLEQSTPAPLGEVTEEQDYYGVNESTDIYAFGCLTLEVLLSHALCTVHLELTCGISQGITGEDPYVGVDDDDLLEMKQAKLCPKRPDHSDIDQDLWDLMKKCWNANPHDRGSAADIYEVLKNGWPSQRRERPESQ</sequence>
<name>A0A4Y7QAM2_9AGAM</name>
<dbReference type="InterPro" id="IPR001245">
    <property type="entry name" value="Ser-Thr/Tyr_kinase_cat_dom"/>
</dbReference>
<accession>A0A4Y7QAM2</accession>